<dbReference type="InterPro" id="IPR036942">
    <property type="entry name" value="Beta-barrel_TonB_sf"/>
</dbReference>
<organism evidence="16 17">
    <name type="scientific">Acetobacter tropicalis</name>
    <dbReference type="NCBI Taxonomy" id="104102"/>
    <lineage>
        <taxon>Bacteria</taxon>
        <taxon>Pseudomonadati</taxon>
        <taxon>Pseudomonadota</taxon>
        <taxon>Alphaproteobacteria</taxon>
        <taxon>Acetobacterales</taxon>
        <taxon>Acetobacteraceae</taxon>
        <taxon>Acetobacter</taxon>
    </lineage>
</organism>
<sequence length="779" mass="85738">MFTKKMTPFGAAAFMLLSSTALAATPPDVVLRQKHHARPEHRQAASTAKDENIMVTAALRAAHSAITDVSRKDMDRFVAGTSPLKILGSLTGANFVSNDPLGLDIYSKSFYVRGFNQSQLGATLDGIPLGDQSYNKYNGLDINSAITQDNIARMNLSQGGGDVTLPSTSELGGAMEFYSADPADKAGGVISQMFGSYNSFRTYVKGDTGTFTPFGTKAYVSYMRVDADKWKGYGDQFTQQVNAKIVQPIGTNSSIKAFFNWSDLAQYEYQDLSLELLHKVGQRLDNYAPDYRAAYLAAQGVYPASFASLSDPADAAYYNGGQAERDYLGGLTLDFDMGHHIRWKTLFYGHGSQEYSTWANPFVASPTGAPLSFMAIPEQVRRLGFTTEMTHTYKNNVLRTGVWFENNDYSIGKYYYSEPVLGQGAPIGAIGPFNTYGGPFAQVWGMGFNTNTVQYHLTDTYHILPGLAITGGFKSLVVTTAGGANENDVSYTHVEQLPNGSVTSSAAFLPHINIDWHFLHDHELYFDVAENMRAFTYEGYQSGSVPSLWGVKNQAAFDVARRTLRPERNWTYVVGYHYYGKVVSASVDAYRSNFTNRLGLMASGSLVNPTSTVGNLGGVTMNGVDADVVIRPIRHLTIDNSISYNHSTYDNNITSAGVLYHLQGKKVPAYPQFMYKTSLIYSYQGLTAHFDANYISRRYLSYTNDTGVPGFWMTNIGARYSFGQQSIFRDLSVSFDVYNLLNTPYISTVGEQGFPLVGDRQSLLAGSPRQFFGSVSAKF</sequence>
<keyword evidence="11" id="KW-0998">Cell outer membrane</keyword>
<dbReference type="Gene3D" id="2.170.130.10">
    <property type="entry name" value="TonB-dependent receptor, plug domain"/>
    <property type="match status" value="1"/>
</dbReference>
<evidence type="ECO:0000256" key="12">
    <source>
        <dbReference type="RuleBase" id="RU003357"/>
    </source>
</evidence>
<dbReference type="AlphaFoldDB" id="A0A149U7C3"/>
<comment type="similarity">
    <text evidence="12">Belongs to the TonB-dependent receptor family.</text>
</comment>
<accession>A0A149U7C3</accession>
<gene>
    <name evidence="16" type="ORF">AD947_01035</name>
</gene>
<evidence type="ECO:0000256" key="11">
    <source>
        <dbReference type="ARBA" id="ARBA00023237"/>
    </source>
</evidence>
<dbReference type="Gene3D" id="2.40.170.20">
    <property type="entry name" value="TonB-dependent receptor, beta-barrel domain"/>
    <property type="match status" value="1"/>
</dbReference>
<protein>
    <recommendedName>
        <fullName evidence="18">TonB-dependent receptor</fullName>
    </recommendedName>
</protein>
<evidence type="ECO:0008006" key="18">
    <source>
        <dbReference type="Google" id="ProtNLM"/>
    </source>
</evidence>
<keyword evidence="4" id="KW-0410">Iron transport</keyword>
<comment type="caution">
    <text evidence="16">The sequence shown here is derived from an EMBL/GenBank/DDBJ whole genome shotgun (WGS) entry which is preliminary data.</text>
</comment>
<dbReference type="Pfam" id="PF00593">
    <property type="entry name" value="TonB_dep_Rec_b-barrel"/>
    <property type="match status" value="1"/>
</dbReference>
<keyword evidence="5" id="KW-0812">Transmembrane</keyword>
<dbReference type="EMBL" id="LHZT01000069">
    <property type="protein sequence ID" value="KXV61199.1"/>
    <property type="molecule type" value="Genomic_DNA"/>
</dbReference>
<proteinExistence type="inferred from homology"/>
<keyword evidence="8" id="KW-0406">Ion transport</keyword>
<dbReference type="InterPro" id="IPR039426">
    <property type="entry name" value="TonB-dep_rcpt-like"/>
</dbReference>
<evidence type="ECO:0000259" key="15">
    <source>
        <dbReference type="Pfam" id="PF07715"/>
    </source>
</evidence>
<evidence type="ECO:0000256" key="6">
    <source>
        <dbReference type="ARBA" id="ARBA00022729"/>
    </source>
</evidence>
<evidence type="ECO:0000256" key="13">
    <source>
        <dbReference type="SAM" id="SignalP"/>
    </source>
</evidence>
<dbReference type="Proteomes" id="UP000075411">
    <property type="component" value="Unassembled WGS sequence"/>
</dbReference>
<evidence type="ECO:0000259" key="14">
    <source>
        <dbReference type="Pfam" id="PF00593"/>
    </source>
</evidence>
<evidence type="ECO:0000313" key="17">
    <source>
        <dbReference type="Proteomes" id="UP000075411"/>
    </source>
</evidence>
<dbReference type="GO" id="GO:0015344">
    <property type="term" value="F:siderophore uptake transmembrane transporter activity"/>
    <property type="evidence" value="ECO:0007669"/>
    <property type="project" value="TreeGrafter"/>
</dbReference>
<reference evidence="16 17" key="1">
    <citation type="submission" date="2015-06" db="EMBL/GenBank/DDBJ databases">
        <title>Improved classification and identification of acetic acid bacteria using matrix-assisted laser desorption/ionization time-of-flight mass spectrometry; Gluconobacter nephelii and Gluconobacter uchimurae are later heterotypic synonyms of Gluconobacter japonicus and Gluconobacter oxydans, respectively.</title>
        <authorList>
            <person name="Li L."/>
            <person name="Cleenwerck I."/>
            <person name="De Vuyst L."/>
            <person name="Vandamme P."/>
        </authorList>
    </citation>
    <scope>NUCLEOTIDE SEQUENCE [LARGE SCALE GENOMIC DNA]</scope>
    <source>
        <strain evidence="16 17">LMG 1663</strain>
    </source>
</reference>
<keyword evidence="6 13" id="KW-0732">Signal</keyword>
<keyword evidence="10 12" id="KW-0472">Membrane</keyword>
<comment type="subcellular location">
    <subcellularLocation>
        <location evidence="1">Cell outer membrane</location>
        <topology evidence="1">Multi-pass membrane protein</topology>
    </subcellularLocation>
</comment>
<dbReference type="InterPro" id="IPR012910">
    <property type="entry name" value="Plug_dom"/>
</dbReference>
<evidence type="ECO:0000313" key="16">
    <source>
        <dbReference type="EMBL" id="KXV61199.1"/>
    </source>
</evidence>
<keyword evidence="9 12" id="KW-0798">TonB box</keyword>
<feature type="chain" id="PRO_5007556104" description="TonB-dependent receptor" evidence="13">
    <location>
        <begin position="24"/>
        <end position="779"/>
    </location>
</feature>
<dbReference type="InterPro" id="IPR000531">
    <property type="entry name" value="Beta-barrel_TonB"/>
</dbReference>
<evidence type="ECO:0000256" key="5">
    <source>
        <dbReference type="ARBA" id="ARBA00022692"/>
    </source>
</evidence>
<evidence type="ECO:0000256" key="10">
    <source>
        <dbReference type="ARBA" id="ARBA00023136"/>
    </source>
</evidence>
<evidence type="ECO:0000256" key="4">
    <source>
        <dbReference type="ARBA" id="ARBA00022496"/>
    </source>
</evidence>
<dbReference type="GO" id="GO:0009279">
    <property type="term" value="C:cell outer membrane"/>
    <property type="evidence" value="ECO:0007669"/>
    <property type="project" value="UniProtKB-SubCell"/>
</dbReference>
<feature type="domain" description="TonB-dependent receptor-like beta-barrel" evidence="14">
    <location>
        <begin position="286"/>
        <end position="740"/>
    </location>
</feature>
<dbReference type="SUPFAM" id="SSF56935">
    <property type="entry name" value="Porins"/>
    <property type="match status" value="1"/>
</dbReference>
<dbReference type="PANTHER" id="PTHR32552">
    <property type="entry name" value="FERRICHROME IRON RECEPTOR-RELATED"/>
    <property type="match status" value="1"/>
</dbReference>
<evidence type="ECO:0000256" key="7">
    <source>
        <dbReference type="ARBA" id="ARBA00023004"/>
    </source>
</evidence>
<evidence type="ECO:0000256" key="3">
    <source>
        <dbReference type="ARBA" id="ARBA00022452"/>
    </source>
</evidence>
<dbReference type="InterPro" id="IPR037066">
    <property type="entry name" value="Plug_dom_sf"/>
</dbReference>
<evidence type="ECO:0000256" key="9">
    <source>
        <dbReference type="ARBA" id="ARBA00023077"/>
    </source>
</evidence>
<dbReference type="PANTHER" id="PTHR32552:SF89">
    <property type="entry name" value="CATECHOLATE SIDEROPHORE RECEPTOR FIU"/>
    <property type="match status" value="1"/>
</dbReference>
<dbReference type="Pfam" id="PF07715">
    <property type="entry name" value="Plug"/>
    <property type="match status" value="1"/>
</dbReference>
<feature type="signal peptide" evidence="13">
    <location>
        <begin position="1"/>
        <end position="23"/>
    </location>
</feature>
<keyword evidence="3" id="KW-1134">Transmembrane beta strand</keyword>
<keyword evidence="2" id="KW-0813">Transport</keyword>
<feature type="domain" description="TonB-dependent receptor plug" evidence="15">
    <location>
        <begin position="60"/>
        <end position="173"/>
    </location>
</feature>
<name>A0A149U7C3_9PROT</name>
<dbReference type="OrthoDB" id="7215046at2"/>
<dbReference type="RefSeq" id="WP_061487207.1">
    <property type="nucleotide sequence ID" value="NZ_LHZT01000069.1"/>
</dbReference>
<evidence type="ECO:0000256" key="1">
    <source>
        <dbReference type="ARBA" id="ARBA00004571"/>
    </source>
</evidence>
<evidence type="ECO:0000256" key="8">
    <source>
        <dbReference type="ARBA" id="ARBA00023065"/>
    </source>
</evidence>
<keyword evidence="7" id="KW-0408">Iron</keyword>
<dbReference type="PATRIC" id="fig|104102.12.peg.3416"/>
<evidence type="ECO:0000256" key="2">
    <source>
        <dbReference type="ARBA" id="ARBA00022448"/>
    </source>
</evidence>